<dbReference type="AlphaFoldDB" id="A0A922N5G9"/>
<proteinExistence type="predicted"/>
<dbReference type="Proteomes" id="UP000249757">
    <property type="component" value="Unassembled WGS sequence"/>
</dbReference>
<keyword evidence="3" id="KW-1185">Reference proteome</keyword>
<keyword evidence="1" id="KW-0175">Coiled coil</keyword>
<organism evidence="2 3">
    <name type="scientific">Pyrenophora tritici-repentis</name>
    <dbReference type="NCBI Taxonomy" id="45151"/>
    <lineage>
        <taxon>Eukaryota</taxon>
        <taxon>Fungi</taxon>
        <taxon>Dikarya</taxon>
        <taxon>Ascomycota</taxon>
        <taxon>Pezizomycotina</taxon>
        <taxon>Dothideomycetes</taxon>
        <taxon>Pleosporomycetidae</taxon>
        <taxon>Pleosporales</taxon>
        <taxon>Pleosporineae</taxon>
        <taxon>Pleosporaceae</taxon>
        <taxon>Pyrenophora</taxon>
    </lineage>
</organism>
<evidence type="ECO:0000313" key="2">
    <source>
        <dbReference type="EMBL" id="KAI1507924.1"/>
    </source>
</evidence>
<gene>
    <name evidence="2" type="ORF">Ptr86124_013178</name>
</gene>
<reference evidence="3" key="1">
    <citation type="journal article" date="2022" name="Microb. Genom.">
        <title>A global pangenome for the wheat fungal pathogen Pyrenophora tritici-repentis and prediction of effector protein structural homology.</title>
        <authorList>
            <person name="Moolhuijzen P.M."/>
            <person name="See P.T."/>
            <person name="Shi G."/>
            <person name="Powell H.R."/>
            <person name="Cockram J."/>
            <person name="Jorgensen L.N."/>
            <person name="Benslimane H."/>
            <person name="Strelkov S.E."/>
            <person name="Turner J."/>
            <person name="Liu Z."/>
            <person name="Moffat C.S."/>
        </authorList>
    </citation>
    <scope>NUCLEOTIDE SEQUENCE [LARGE SCALE GENOMIC DNA]</scope>
</reference>
<name>A0A922N5G9_9PLEO</name>
<feature type="coiled-coil region" evidence="1">
    <location>
        <begin position="40"/>
        <end position="85"/>
    </location>
</feature>
<protein>
    <submittedName>
        <fullName evidence="2">Uncharacterized protein</fullName>
    </submittedName>
</protein>
<evidence type="ECO:0000256" key="1">
    <source>
        <dbReference type="SAM" id="Coils"/>
    </source>
</evidence>
<accession>A0A922N5G9</accession>
<evidence type="ECO:0000313" key="3">
    <source>
        <dbReference type="Proteomes" id="UP000249757"/>
    </source>
</evidence>
<dbReference type="EMBL" id="NRDI02000031">
    <property type="protein sequence ID" value="KAI1507924.1"/>
    <property type="molecule type" value="Genomic_DNA"/>
</dbReference>
<sequence>MSHSQSHQASEGSIEPRHQQCCVQAAVYMSNLYHHNLAQLQNAHRHLQATQNEVGNARRQIVTTEQELQRERDTSELLNQQLMELQACHYKLQKEHEMLNQSVKDSKMFADEVAKKAESLMNNCRTRLAGGHTWANRF</sequence>
<comment type="caution">
    <text evidence="2">The sequence shown here is derived from an EMBL/GenBank/DDBJ whole genome shotgun (WGS) entry which is preliminary data.</text>
</comment>